<feature type="signal peptide" evidence="1">
    <location>
        <begin position="1"/>
        <end position="26"/>
    </location>
</feature>
<dbReference type="RefSeq" id="WP_097112704.1">
    <property type="nucleotide sequence ID" value="NZ_OBEB01000008.1"/>
</dbReference>
<evidence type="ECO:0008006" key="4">
    <source>
        <dbReference type="Google" id="ProtNLM"/>
    </source>
</evidence>
<dbReference type="NCBIfam" id="NF033657">
    <property type="entry name" value="choice_anch_F"/>
    <property type="match status" value="1"/>
</dbReference>
<evidence type="ECO:0000313" key="3">
    <source>
        <dbReference type="Proteomes" id="UP000219353"/>
    </source>
</evidence>
<keyword evidence="1" id="KW-0732">Signal</keyword>
<reference evidence="3" key="1">
    <citation type="submission" date="2017-09" db="EMBL/GenBank/DDBJ databases">
        <authorList>
            <person name="Varghese N."/>
            <person name="Submissions S."/>
        </authorList>
    </citation>
    <scope>NUCLEOTIDE SEQUENCE [LARGE SCALE GENOMIC DNA]</scope>
    <source>
        <strain evidence="3">CGMCC 1.12461</strain>
    </source>
</reference>
<feature type="chain" id="PRO_5012538122" description="PEP-CTERM protein-sorting domain-containing protein" evidence="1">
    <location>
        <begin position="27"/>
        <end position="443"/>
    </location>
</feature>
<dbReference type="Proteomes" id="UP000219353">
    <property type="component" value="Unassembled WGS sequence"/>
</dbReference>
<gene>
    <name evidence="2" type="ORF">SAMN06297280_3528</name>
</gene>
<dbReference type="AlphaFoldDB" id="A0A285JIN5"/>
<sequence length="443" mass="47406">MKVQPHLIFSALAITIAGFTTGSAIAAIITDWNQGNVVNSGPNGSGVYVSTIYNKPTSDGSNANTSGYISYTLLEGAAPGLKVVNNALPNPDELDPAPGNPVDNCIMAAGPSSCNGEFQSGKRFKLDQTAFDPIDLVFNLDGSTFATDNDGFYRMFQKYGNNTGVVLGGYTIGLGFGIGDDFIASGADDGLSFIDFGFNPKESEFSSLFSQGLFGTDTRRDRLQGYFSAERSGFDLAMVTEDLFQTTGLFGGAFGYEALFSNWLSYSMVPDGYFYDDDGDPLTEAILMAHYDKASGQWIMNRALDADGNVLTIAEGNEGVAFATQMDVENELILQAANLNLAACINGAVPPVACLAGVGTIEDLAKFNVTYFTNPQAFSFADSFVDNDLAYTAYRDMATFTLRITARVVDVPEPGVLTLLLVGLILLSQRRIKEYIKGNSAQV</sequence>
<keyword evidence="3" id="KW-1185">Reference proteome</keyword>
<dbReference type="EMBL" id="OBEB01000008">
    <property type="protein sequence ID" value="SNY58961.1"/>
    <property type="molecule type" value="Genomic_DNA"/>
</dbReference>
<evidence type="ECO:0000313" key="2">
    <source>
        <dbReference type="EMBL" id="SNY58961.1"/>
    </source>
</evidence>
<name>A0A285JIN5_9GAMM</name>
<accession>A0A285JIN5</accession>
<evidence type="ECO:0000256" key="1">
    <source>
        <dbReference type="SAM" id="SignalP"/>
    </source>
</evidence>
<proteinExistence type="predicted"/>
<protein>
    <recommendedName>
        <fullName evidence="4">PEP-CTERM protein-sorting domain-containing protein</fullName>
    </recommendedName>
</protein>
<organism evidence="2 3">
    <name type="scientific">Arsukibacterium tuosuense</name>
    <dbReference type="NCBI Taxonomy" id="1323745"/>
    <lineage>
        <taxon>Bacteria</taxon>
        <taxon>Pseudomonadati</taxon>
        <taxon>Pseudomonadota</taxon>
        <taxon>Gammaproteobacteria</taxon>
        <taxon>Chromatiales</taxon>
        <taxon>Chromatiaceae</taxon>
        <taxon>Arsukibacterium</taxon>
    </lineage>
</organism>